<evidence type="ECO:0000313" key="2">
    <source>
        <dbReference type="Proteomes" id="UP001178507"/>
    </source>
</evidence>
<gene>
    <name evidence="1" type="ORF">EVOR1521_LOCUS3857</name>
</gene>
<dbReference type="Proteomes" id="UP001178507">
    <property type="component" value="Unassembled WGS sequence"/>
</dbReference>
<dbReference type="AlphaFoldDB" id="A0AA36HU51"/>
<reference evidence="1" key="1">
    <citation type="submission" date="2023-08" db="EMBL/GenBank/DDBJ databases">
        <authorList>
            <person name="Chen Y."/>
            <person name="Shah S."/>
            <person name="Dougan E. K."/>
            <person name="Thang M."/>
            <person name="Chan C."/>
        </authorList>
    </citation>
    <scope>NUCLEOTIDE SEQUENCE</scope>
</reference>
<comment type="caution">
    <text evidence="1">The sequence shown here is derived from an EMBL/GenBank/DDBJ whole genome shotgun (WGS) entry which is preliminary data.</text>
</comment>
<protein>
    <submittedName>
        <fullName evidence="1">Uncharacterized protein</fullName>
    </submittedName>
</protein>
<organism evidence="1 2">
    <name type="scientific">Effrenium voratum</name>
    <dbReference type="NCBI Taxonomy" id="2562239"/>
    <lineage>
        <taxon>Eukaryota</taxon>
        <taxon>Sar</taxon>
        <taxon>Alveolata</taxon>
        <taxon>Dinophyceae</taxon>
        <taxon>Suessiales</taxon>
        <taxon>Symbiodiniaceae</taxon>
        <taxon>Effrenium</taxon>
    </lineage>
</organism>
<accession>A0AA36HU51</accession>
<proteinExistence type="predicted"/>
<dbReference type="EMBL" id="CAUJNA010000238">
    <property type="protein sequence ID" value="CAJ1374268.1"/>
    <property type="molecule type" value="Genomic_DNA"/>
</dbReference>
<name>A0AA36HU51_9DINO</name>
<keyword evidence="2" id="KW-1185">Reference proteome</keyword>
<sequence length="169" mass="18773">MELHRFAERWQLDGDAQNFLRSLEPQVQEVVLRDFAPHEGTHDVAGKLHAFVKGIRRGVTLEAFIQKWNLDASTAAWIREMPEAVSEALVRDFDPKEDTQNLVGKLKGFARSILSRHAGGAGASAAAAAASAPAFAGNRRRLLDFVSRWGVEESLAYLQSLPTPVQRRR</sequence>
<evidence type="ECO:0000313" key="1">
    <source>
        <dbReference type="EMBL" id="CAJ1374268.1"/>
    </source>
</evidence>